<organism evidence="2 3">
    <name type="scientific">Pelagerythrobacter aerophilus</name>
    <dbReference type="NCBI Taxonomy" id="2306995"/>
    <lineage>
        <taxon>Bacteria</taxon>
        <taxon>Pseudomonadati</taxon>
        <taxon>Pseudomonadota</taxon>
        <taxon>Alphaproteobacteria</taxon>
        <taxon>Sphingomonadales</taxon>
        <taxon>Erythrobacteraceae</taxon>
        <taxon>Pelagerythrobacter</taxon>
    </lineage>
</organism>
<keyword evidence="2" id="KW-0479">Metal-binding</keyword>
<dbReference type="Pfam" id="PF10276">
    <property type="entry name" value="zf-CHCC"/>
    <property type="match status" value="1"/>
</dbReference>
<accession>A0A418NEI1</accession>
<dbReference type="AlphaFoldDB" id="A0A418NEI1"/>
<gene>
    <name evidence="2" type="ORF">D2V04_16240</name>
</gene>
<dbReference type="GO" id="GO:0008270">
    <property type="term" value="F:zinc ion binding"/>
    <property type="evidence" value="ECO:0007669"/>
    <property type="project" value="UniProtKB-KW"/>
</dbReference>
<sequence>MDIPPPEVTLVDHRRVKCDGAQAIRGGDRYRPSALGHPRVWLEIDEHGYVDCGYCDRRFVLRGGPADGAAQAALEDISAGSDPGHR</sequence>
<evidence type="ECO:0000313" key="3">
    <source>
        <dbReference type="Proteomes" id="UP000285092"/>
    </source>
</evidence>
<evidence type="ECO:0000313" key="2">
    <source>
        <dbReference type="EMBL" id="RIV75817.1"/>
    </source>
</evidence>
<dbReference type="Proteomes" id="UP000285092">
    <property type="component" value="Unassembled WGS sequence"/>
</dbReference>
<dbReference type="RefSeq" id="WP_119514741.1">
    <property type="nucleotide sequence ID" value="NZ_QXFK01000019.1"/>
</dbReference>
<proteinExistence type="predicted"/>
<feature type="domain" description="Zinc finger CHCC-type" evidence="1">
    <location>
        <begin position="14"/>
        <end position="59"/>
    </location>
</feature>
<keyword evidence="2" id="KW-0863">Zinc-finger</keyword>
<dbReference type="Gene3D" id="2.60.260.40">
    <property type="entry name" value="q5lls5 like domains"/>
    <property type="match status" value="1"/>
</dbReference>
<reference evidence="2 3" key="1">
    <citation type="submission" date="2018-08" db="EMBL/GenBank/DDBJ databases">
        <title>Altererythrobacter sp.Ery1 and Ery12, the genome sequencing of novel strains in genus Alterythrobacter.</title>
        <authorList>
            <person name="Cheng H."/>
            <person name="Wu Y.-H."/>
            <person name="Fang C."/>
            <person name="Xu X.-W."/>
        </authorList>
    </citation>
    <scope>NUCLEOTIDE SEQUENCE [LARGE SCALE GENOMIC DNA]</scope>
    <source>
        <strain evidence="2 3">Ery1</strain>
    </source>
</reference>
<dbReference type="InterPro" id="IPR019401">
    <property type="entry name" value="Znf_CHCC"/>
</dbReference>
<dbReference type="OrthoDB" id="7391570at2"/>
<keyword evidence="2" id="KW-0862">Zinc</keyword>
<comment type="caution">
    <text evidence="2">The sequence shown here is derived from an EMBL/GenBank/DDBJ whole genome shotgun (WGS) entry which is preliminary data.</text>
</comment>
<name>A0A418NEI1_9SPHN</name>
<keyword evidence="3" id="KW-1185">Reference proteome</keyword>
<protein>
    <submittedName>
        <fullName evidence="2">Zinc-finger domain-containing protein</fullName>
    </submittedName>
</protein>
<evidence type="ECO:0000259" key="1">
    <source>
        <dbReference type="Pfam" id="PF10276"/>
    </source>
</evidence>
<dbReference type="EMBL" id="QXFK01000019">
    <property type="protein sequence ID" value="RIV75817.1"/>
    <property type="molecule type" value="Genomic_DNA"/>
</dbReference>